<keyword evidence="2" id="KW-0812">Transmembrane</keyword>
<evidence type="ECO:0000256" key="5">
    <source>
        <dbReference type="ARBA" id="ARBA00023136"/>
    </source>
</evidence>
<dbReference type="GO" id="GO:0016020">
    <property type="term" value="C:membrane"/>
    <property type="evidence" value="ECO:0007669"/>
    <property type="project" value="UniProtKB-SubCell"/>
</dbReference>
<keyword evidence="3 8" id="KW-0732">Signal</keyword>
<proteinExistence type="predicted"/>
<feature type="chain" id="PRO_5043551527" evidence="8">
    <location>
        <begin position="18"/>
        <end position="237"/>
    </location>
</feature>
<dbReference type="EMBL" id="BPVZ01000130">
    <property type="protein sequence ID" value="GKV38654.1"/>
    <property type="molecule type" value="Genomic_DNA"/>
</dbReference>
<accession>A0AAV5LNF2</accession>
<protein>
    <submittedName>
        <fullName evidence="9">Uncharacterized protein</fullName>
    </submittedName>
</protein>
<sequence length="237" mass="26046">MPLYLPFFFLCLKTAFSASLHASSFSTTNLCSHEEAAALLQFKTSFSINYTAPNHGLCEDYHTKPYSKTESWKEAVVSFLAPFLPTALFFSSKTCKASFSGQVPAEIAHLAKLVSLNLSTNFGSLNLETATLRNLVHNLSEVSELVLSGVNMTSVNPRFFMNPSSSLTTLDLSTCELRGNFPNIIFRFPNLKIFGLLGNKNLTIDLPSSNWSSPLQSLWLEATDCGRGLPESIGDLK</sequence>
<keyword evidence="10" id="KW-1185">Reference proteome</keyword>
<organism evidence="9 10">
    <name type="scientific">Rubroshorea leprosula</name>
    <dbReference type="NCBI Taxonomy" id="152421"/>
    <lineage>
        <taxon>Eukaryota</taxon>
        <taxon>Viridiplantae</taxon>
        <taxon>Streptophyta</taxon>
        <taxon>Embryophyta</taxon>
        <taxon>Tracheophyta</taxon>
        <taxon>Spermatophyta</taxon>
        <taxon>Magnoliopsida</taxon>
        <taxon>eudicotyledons</taxon>
        <taxon>Gunneridae</taxon>
        <taxon>Pentapetalae</taxon>
        <taxon>rosids</taxon>
        <taxon>malvids</taxon>
        <taxon>Malvales</taxon>
        <taxon>Dipterocarpaceae</taxon>
        <taxon>Rubroshorea</taxon>
    </lineage>
</organism>
<evidence type="ECO:0000256" key="8">
    <source>
        <dbReference type="SAM" id="SignalP"/>
    </source>
</evidence>
<evidence type="ECO:0000256" key="7">
    <source>
        <dbReference type="ARBA" id="ARBA00023180"/>
    </source>
</evidence>
<feature type="signal peptide" evidence="8">
    <location>
        <begin position="1"/>
        <end position="17"/>
    </location>
</feature>
<comment type="subcellular location">
    <subcellularLocation>
        <location evidence="1">Membrane</location>
        <topology evidence="1">Single-pass type I membrane protein</topology>
    </subcellularLocation>
</comment>
<gene>
    <name evidence="9" type="ORF">SLEP1_g46544</name>
</gene>
<evidence type="ECO:0000313" key="9">
    <source>
        <dbReference type="EMBL" id="GKV38654.1"/>
    </source>
</evidence>
<dbReference type="SUPFAM" id="SSF52047">
    <property type="entry name" value="RNI-like"/>
    <property type="match status" value="1"/>
</dbReference>
<name>A0AAV5LNF2_9ROSI</name>
<comment type="caution">
    <text evidence="9">The sequence shown here is derived from an EMBL/GenBank/DDBJ whole genome shotgun (WGS) entry which is preliminary data.</text>
</comment>
<keyword evidence="5" id="KW-0472">Membrane</keyword>
<evidence type="ECO:0000256" key="6">
    <source>
        <dbReference type="ARBA" id="ARBA00023170"/>
    </source>
</evidence>
<dbReference type="Gene3D" id="3.80.10.10">
    <property type="entry name" value="Ribonuclease Inhibitor"/>
    <property type="match status" value="1"/>
</dbReference>
<dbReference type="Proteomes" id="UP001054252">
    <property type="component" value="Unassembled WGS sequence"/>
</dbReference>
<dbReference type="PANTHER" id="PTHR48061">
    <property type="entry name" value="LEUCINE-RICH REPEAT RECEPTOR PROTEIN KINASE EMS1-LIKE-RELATED"/>
    <property type="match status" value="1"/>
</dbReference>
<keyword evidence="7" id="KW-0325">Glycoprotein</keyword>
<keyword evidence="4" id="KW-1133">Transmembrane helix</keyword>
<dbReference type="InterPro" id="IPR032675">
    <property type="entry name" value="LRR_dom_sf"/>
</dbReference>
<keyword evidence="6" id="KW-0675">Receptor</keyword>
<evidence type="ECO:0000256" key="3">
    <source>
        <dbReference type="ARBA" id="ARBA00022729"/>
    </source>
</evidence>
<evidence type="ECO:0000256" key="4">
    <source>
        <dbReference type="ARBA" id="ARBA00022989"/>
    </source>
</evidence>
<dbReference type="InterPro" id="IPR046956">
    <property type="entry name" value="RLP23-like"/>
</dbReference>
<reference evidence="9 10" key="1">
    <citation type="journal article" date="2021" name="Commun. Biol.">
        <title>The genome of Shorea leprosula (Dipterocarpaceae) highlights the ecological relevance of drought in aseasonal tropical rainforests.</title>
        <authorList>
            <person name="Ng K.K.S."/>
            <person name="Kobayashi M.J."/>
            <person name="Fawcett J.A."/>
            <person name="Hatakeyama M."/>
            <person name="Paape T."/>
            <person name="Ng C.H."/>
            <person name="Ang C.C."/>
            <person name="Tnah L.H."/>
            <person name="Lee C.T."/>
            <person name="Nishiyama T."/>
            <person name="Sese J."/>
            <person name="O'Brien M.J."/>
            <person name="Copetti D."/>
            <person name="Mohd Noor M.I."/>
            <person name="Ong R.C."/>
            <person name="Putra M."/>
            <person name="Sireger I.Z."/>
            <person name="Indrioko S."/>
            <person name="Kosugi Y."/>
            <person name="Izuno A."/>
            <person name="Isagi Y."/>
            <person name="Lee S.L."/>
            <person name="Shimizu K.K."/>
        </authorList>
    </citation>
    <scope>NUCLEOTIDE SEQUENCE [LARGE SCALE GENOMIC DNA]</scope>
    <source>
        <strain evidence="9">214</strain>
    </source>
</reference>
<evidence type="ECO:0000313" key="10">
    <source>
        <dbReference type="Proteomes" id="UP001054252"/>
    </source>
</evidence>
<evidence type="ECO:0000256" key="1">
    <source>
        <dbReference type="ARBA" id="ARBA00004479"/>
    </source>
</evidence>
<evidence type="ECO:0000256" key="2">
    <source>
        <dbReference type="ARBA" id="ARBA00022692"/>
    </source>
</evidence>
<dbReference type="PANTHER" id="PTHR48061:SF46">
    <property type="entry name" value="LEUCINE-RICH REPEAT-CONTAINING N-TERMINAL PLANT-TYPE DOMAIN-CONTAINING PROTEIN"/>
    <property type="match status" value="1"/>
</dbReference>
<dbReference type="AlphaFoldDB" id="A0AAV5LNF2"/>